<dbReference type="InterPro" id="IPR050445">
    <property type="entry name" value="Bact_polysacc_biosynth/exp"/>
</dbReference>
<keyword evidence="10 15" id="KW-1133">Transmembrane helix</keyword>
<feature type="domain" description="Tyrosine-protein kinase G-rich" evidence="18">
    <location>
        <begin position="386"/>
        <end position="466"/>
    </location>
</feature>
<dbReference type="EMBL" id="VLKY01000003">
    <property type="protein sequence ID" value="TWI56593.1"/>
    <property type="molecule type" value="Genomic_DNA"/>
</dbReference>
<proteinExistence type="inferred from homology"/>
<evidence type="ECO:0000256" key="7">
    <source>
        <dbReference type="ARBA" id="ARBA00022741"/>
    </source>
</evidence>
<dbReference type="PANTHER" id="PTHR32309:SF32">
    <property type="entry name" value="TYROSINE-PROTEIN KINASE ETK-RELATED"/>
    <property type="match status" value="1"/>
</dbReference>
<dbReference type="Gene3D" id="3.40.50.300">
    <property type="entry name" value="P-loop containing nucleotide triphosphate hydrolases"/>
    <property type="match status" value="1"/>
</dbReference>
<name>A0A562QIT8_9PSED</name>
<evidence type="ECO:0000313" key="20">
    <source>
        <dbReference type="Proteomes" id="UP000316905"/>
    </source>
</evidence>
<evidence type="ECO:0000256" key="1">
    <source>
        <dbReference type="ARBA" id="ARBA00004429"/>
    </source>
</evidence>
<keyword evidence="9" id="KW-0067">ATP-binding</keyword>
<evidence type="ECO:0000256" key="13">
    <source>
        <dbReference type="ARBA" id="ARBA00053015"/>
    </source>
</evidence>
<dbReference type="Pfam" id="PF13614">
    <property type="entry name" value="AAA_31"/>
    <property type="match status" value="1"/>
</dbReference>
<feature type="domain" description="Polysaccharide chain length determinant N-terminal" evidence="16">
    <location>
        <begin position="16"/>
        <end position="106"/>
    </location>
</feature>
<accession>A0A562QIT8</accession>
<dbReference type="GO" id="GO:0005524">
    <property type="term" value="F:ATP binding"/>
    <property type="evidence" value="ECO:0007669"/>
    <property type="project" value="UniProtKB-KW"/>
</dbReference>
<feature type="coiled-coil region" evidence="14">
    <location>
        <begin position="359"/>
        <end position="386"/>
    </location>
</feature>
<dbReference type="InterPro" id="IPR032807">
    <property type="entry name" value="GNVR"/>
</dbReference>
<evidence type="ECO:0000256" key="2">
    <source>
        <dbReference type="ARBA" id="ARBA00008883"/>
    </source>
</evidence>
<sequence>MTTMPRFTTEVKNDAEISFSALFGMLIDYKWQLLSIIGIFTFLGIAYAILATPMYSSNAMLQIEEKKGVTRLTEPSSGMPPPLPEAVTEIELLKSRLVIGNTVKNLHLDVVVSPKYFPIFGGYIARNFTPETEGEIAAPLLGLNSFAWGGEDLEIAELRVPDSELDKPMVLKVEENNSFTLFDEDNQILLHGTLGEPVEQNGYFIEVSKLQARPGTEFNVVKKRLSKTIQEYQGRISAGERGKQSGILSVALQDPDPLRAQRIVQEVIDLYVAQNIDRNAAESTQSLEFLRSQIPSVKKELEDAQAALNEYQTSRRSVDIDSETKGVLDQIVTLDGQISELNLKRVEMSRKFTSQHPAYQALLGQMNQLEAEKNKLEKRVGNLPSTQQELLRLKRDVDVTSQTYTLMMNKVQELDVIRAGTVGSVRIIDNANANVDDAASPNKPLIVVAALILGCLVGLAFVYTRHSLKRGVETPEAIEQMGLPVYASIPYSKNQSDSEKLFGNKGSRKIGESALLSIAHPTDLSTEALRSLRTSLHFAMIEAKNNVLMISGPSPDVGKSFVSSNLAAVIAESGQRVLLIDADMRKGYLHKVFNLKQKDGLSDLLSNRIAVSDAIKKTEVDMLDFMSCGQFPPNPSELLMSHRFTTVLKQLGDLYDIVIIDTPPILAVTEAAIIGAHVGTSLIVARFGLNSVKELEATKRRFDLNGVPLKGVILNAVERRASNYSSYGNYQYSYERPTKS</sequence>
<organism evidence="19 20">
    <name type="scientific">Pseudomonas duriflava</name>
    <dbReference type="NCBI Taxonomy" id="459528"/>
    <lineage>
        <taxon>Bacteria</taxon>
        <taxon>Pseudomonadati</taxon>
        <taxon>Pseudomonadota</taxon>
        <taxon>Gammaproteobacteria</taxon>
        <taxon>Pseudomonadales</taxon>
        <taxon>Pseudomonadaceae</taxon>
        <taxon>Pseudomonas</taxon>
    </lineage>
</organism>
<keyword evidence="5" id="KW-0808">Transferase</keyword>
<dbReference type="Pfam" id="PF23607">
    <property type="entry name" value="WZC_N"/>
    <property type="match status" value="1"/>
</dbReference>
<comment type="caution">
    <text evidence="19">The sequence shown here is derived from an EMBL/GenBank/DDBJ whole genome shotgun (WGS) entry which is preliminary data.</text>
</comment>
<evidence type="ECO:0000259" key="17">
    <source>
        <dbReference type="Pfam" id="PF13614"/>
    </source>
</evidence>
<dbReference type="PANTHER" id="PTHR32309">
    <property type="entry name" value="TYROSINE-PROTEIN KINASE"/>
    <property type="match status" value="1"/>
</dbReference>
<keyword evidence="3" id="KW-1003">Cell membrane</keyword>
<reference evidence="19 20" key="1">
    <citation type="journal article" date="2015" name="Stand. Genomic Sci.">
        <title>Genomic Encyclopedia of Bacterial and Archaeal Type Strains, Phase III: the genomes of soil and plant-associated and newly described type strains.</title>
        <authorList>
            <person name="Whitman W.B."/>
            <person name="Woyke T."/>
            <person name="Klenk H.P."/>
            <person name="Zhou Y."/>
            <person name="Lilburn T.G."/>
            <person name="Beck B.J."/>
            <person name="De Vos P."/>
            <person name="Vandamme P."/>
            <person name="Eisen J.A."/>
            <person name="Garrity G."/>
            <person name="Hugenholtz P."/>
            <person name="Kyrpides N.C."/>
        </authorList>
    </citation>
    <scope>NUCLEOTIDE SEQUENCE [LARGE SCALE GENOMIC DNA]</scope>
    <source>
        <strain evidence="19 20">CGMCC 1.6858</strain>
    </source>
</reference>
<evidence type="ECO:0000256" key="6">
    <source>
        <dbReference type="ARBA" id="ARBA00022692"/>
    </source>
</evidence>
<keyword evidence="6 15" id="KW-0812">Transmembrane</keyword>
<evidence type="ECO:0000256" key="3">
    <source>
        <dbReference type="ARBA" id="ARBA00022475"/>
    </source>
</evidence>
<dbReference type="RefSeq" id="WP_145139098.1">
    <property type="nucleotide sequence ID" value="NZ_VLKY01000003.1"/>
</dbReference>
<keyword evidence="14" id="KW-0175">Coiled coil</keyword>
<evidence type="ECO:0000256" key="11">
    <source>
        <dbReference type="ARBA" id="ARBA00023136"/>
    </source>
</evidence>
<feature type="domain" description="AAA" evidence="17">
    <location>
        <begin position="557"/>
        <end position="672"/>
    </location>
</feature>
<dbReference type="FunFam" id="3.40.50.300:FF:000527">
    <property type="entry name" value="Tyrosine-protein kinase etk"/>
    <property type="match status" value="1"/>
</dbReference>
<protein>
    <submittedName>
        <fullName evidence="19">Tyrosine-protein kinase Etk/Wzc</fullName>
    </submittedName>
</protein>
<dbReference type="GO" id="GO:0005886">
    <property type="term" value="C:plasma membrane"/>
    <property type="evidence" value="ECO:0007669"/>
    <property type="project" value="UniProtKB-SubCell"/>
</dbReference>
<comment type="subcellular location">
    <subcellularLocation>
        <location evidence="1">Cell inner membrane</location>
        <topology evidence="1">Multi-pass membrane protein</topology>
    </subcellularLocation>
</comment>
<evidence type="ECO:0000256" key="10">
    <source>
        <dbReference type="ARBA" id="ARBA00022989"/>
    </source>
</evidence>
<feature type="transmembrane region" description="Helical" evidence="15">
    <location>
        <begin position="33"/>
        <end position="55"/>
    </location>
</feature>
<dbReference type="GO" id="GO:0004713">
    <property type="term" value="F:protein tyrosine kinase activity"/>
    <property type="evidence" value="ECO:0007669"/>
    <property type="project" value="UniProtKB-KW"/>
</dbReference>
<evidence type="ECO:0000256" key="5">
    <source>
        <dbReference type="ARBA" id="ARBA00022679"/>
    </source>
</evidence>
<dbReference type="InterPro" id="IPR025669">
    <property type="entry name" value="AAA_dom"/>
</dbReference>
<gene>
    <name evidence="19" type="ORF">IQ22_01044</name>
</gene>
<keyword evidence="11 15" id="KW-0472">Membrane</keyword>
<dbReference type="InterPro" id="IPR027417">
    <property type="entry name" value="P-loop_NTPase"/>
</dbReference>
<dbReference type="NCBIfam" id="TIGR01007">
    <property type="entry name" value="eps_fam"/>
    <property type="match status" value="1"/>
</dbReference>
<keyword evidence="12" id="KW-0829">Tyrosine-protein kinase</keyword>
<evidence type="ECO:0000256" key="14">
    <source>
        <dbReference type="SAM" id="Coils"/>
    </source>
</evidence>
<dbReference type="GO" id="GO:0042802">
    <property type="term" value="F:identical protein binding"/>
    <property type="evidence" value="ECO:0007669"/>
    <property type="project" value="UniProtKB-ARBA"/>
</dbReference>
<dbReference type="AlphaFoldDB" id="A0A562QIT8"/>
<comment type="similarity">
    <text evidence="2">Belongs to the etk/wzc family.</text>
</comment>
<evidence type="ECO:0000259" key="18">
    <source>
        <dbReference type="Pfam" id="PF13807"/>
    </source>
</evidence>
<dbReference type="Pfam" id="PF02706">
    <property type="entry name" value="Wzz"/>
    <property type="match status" value="1"/>
</dbReference>
<dbReference type="Proteomes" id="UP000316905">
    <property type="component" value="Unassembled WGS sequence"/>
</dbReference>
<keyword evidence="7" id="KW-0547">Nucleotide-binding</keyword>
<dbReference type="InterPro" id="IPR003856">
    <property type="entry name" value="LPS_length_determ_N"/>
</dbReference>
<dbReference type="SUPFAM" id="SSF52540">
    <property type="entry name" value="P-loop containing nucleoside triphosphate hydrolases"/>
    <property type="match status" value="1"/>
</dbReference>
<evidence type="ECO:0000256" key="8">
    <source>
        <dbReference type="ARBA" id="ARBA00022777"/>
    </source>
</evidence>
<comment type="catalytic activity">
    <reaction evidence="13">
        <text>L-tyrosyl-[protein] + ATP = O-phospho-L-tyrosyl-[protein] + ADP + H(+)</text>
        <dbReference type="Rhea" id="RHEA:10596"/>
        <dbReference type="Rhea" id="RHEA-COMP:10136"/>
        <dbReference type="Rhea" id="RHEA-COMP:20101"/>
        <dbReference type="ChEBI" id="CHEBI:15378"/>
        <dbReference type="ChEBI" id="CHEBI:30616"/>
        <dbReference type="ChEBI" id="CHEBI:46858"/>
        <dbReference type="ChEBI" id="CHEBI:61978"/>
        <dbReference type="ChEBI" id="CHEBI:456216"/>
    </reaction>
</comment>
<evidence type="ECO:0000256" key="12">
    <source>
        <dbReference type="ARBA" id="ARBA00023137"/>
    </source>
</evidence>
<keyword evidence="20" id="KW-1185">Reference proteome</keyword>
<evidence type="ECO:0000256" key="15">
    <source>
        <dbReference type="SAM" id="Phobius"/>
    </source>
</evidence>
<feature type="coiled-coil region" evidence="14">
    <location>
        <begin position="287"/>
        <end position="314"/>
    </location>
</feature>
<evidence type="ECO:0000313" key="19">
    <source>
        <dbReference type="EMBL" id="TWI56593.1"/>
    </source>
</evidence>
<evidence type="ECO:0000256" key="9">
    <source>
        <dbReference type="ARBA" id="ARBA00022840"/>
    </source>
</evidence>
<dbReference type="OrthoDB" id="9775724at2"/>
<dbReference type="CDD" id="cd05387">
    <property type="entry name" value="BY-kinase"/>
    <property type="match status" value="1"/>
</dbReference>
<evidence type="ECO:0000256" key="4">
    <source>
        <dbReference type="ARBA" id="ARBA00022519"/>
    </source>
</evidence>
<dbReference type="Pfam" id="PF13807">
    <property type="entry name" value="GNVR"/>
    <property type="match status" value="1"/>
</dbReference>
<evidence type="ECO:0000259" key="16">
    <source>
        <dbReference type="Pfam" id="PF02706"/>
    </source>
</evidence>
<keyword evidence="4" id="KW-0997">Cell inner membrane</keyword>
<dbReference type="InterPro" id="IPR005702">
    <property type="entry name" value="Wzc-like_C"/>
</dbReference>
<dbReference type="Gene3D" id="1.10.287.1490">
    <property type="match status" value="1"/>
</dbReference>
<keyword evidence="8 19" id="KW-0418">Kinase</keyword>